<dbReference type="InterPro" id="IPR000644">
    <property type="entry name" value="CBS_dom"/>
</dbReference>
<feature type="transmembrane region" description="Helical" evidence="9">
    <location>
        <begin position="307"/>
        <end position="327"/>
    </location>
</feature>
<dbReference type="GO" id="GO:0046872">
    <property type="term" value="F:metal ion binding"/>
    <property type="evidence" value="ECO:0007669"/>
    <property type="project" value="UniProtKB-KW"/>
</dbReference>
<keyword evidence="7 9" id="KW-0472">Membrane</keyword>
<dbReference type="InterPro" id="IPR006669">
    <property type="entry name" value="MgtE_transporter"/>
</dbReference>
<keyword evidence="4 9" id="KW-0812">Transmembrane</keyword>
<protein>
    <recommendedName>
        <fullName evidence="9">Magnesium transporter MgtE</fullName>
    </recommendedName>
</protein>
<keyword evidence="6 9" id="KW-1133">Transmembrane helix</keyword>
<dbReference type="Proteomes" id="UP001208771">
    <property type="component" value="Unassembled WGS sequence"/>
</dbReference>
<comment type="function">
    <text evidence="9">Acts as a magnesium transporter.</text>
</comment>
<organism evidence="11 12">
    <name type="scientific">Ectorhizobium quercum</name>
    <dbReference type="NCBI Taxonomy" id="2965071"/>
    <lineage>
        <taxon>Bacteria</taxon>
        <taxon>Pseudomonadati</taxon>
        <taxon>Pseudomonadota</taxon>
        <taxon>Alphaproteobacteria</taxon>
        <taxon>Hyphomicrobiales</taxon>
        <taxon>Rhizobiaceae</taxon>
        <taxon>Ectorhizobium</taxon>
    </lineage>
</organism>
<dbReference type="Pfam" id="PF03448">
    <property type="entry name" value="MgtE_N"/>
    <property type="match status" value="1"/>
</dbReference>
<feature type="transmembrane region" description="Helical" evidence="9">
    <location>
        <begin position="409"/>
        <end position="434"/>
    </location>
</feature>
<dbReference type="SUPFAM" id="SSF161093">
    <property type="entry name" value="MgtE membrane domain-like"/>
    <property type="match status" value="1"/>
</dbReference>
<reference evidence="11" key="1">
    <citation type="submission" date="2022-07" db="EMBL/GenBank/DDBJ databases">
        <title>Ectorhizobium quercum gen.nov., sp. nov.</title>
        <authorList>
            <person name="Ma T."/>
            <person name="Li Y."/>
        </authorList>
    </citation>
    <scope>NUCLEOTIDE SEQUENCE</scope>
    <source>
        <strain evidence="11">BDR2-2</strain>
    </source>
</reference>
<accession>A0AAE3MZD1</accession>
<dbReference type="InterPro" id="IPR006668">
    <property type="entry name" value="Mg_transptr_MgtE_intracell_dom"/>
</dbReference>
<evidence type="ECO:0000313" key="11">
    <source>
        <dbReference type="EMBL" id="MCX8997744.1"/>
    </source>
</evidence>
<feature type="domain" description="CBS" evidence="10">
    <location>
        <begin position="226"/>
        <end position="282"/>
    </location>
</feature>
<dbReference type="InterPro" id="IPR046342">
    <property type="entry name" value="CBS_dom_sf"/>
</dbReference>
<dbReference type="RefSeq" id="WP_306411518.1">
    <property type="nucleotide sequence ID" value="NZ_JANFPI010000003.1"/>
</dbReference>
<feature type="transmembrane region" description="Helical" evidence="9">
    <location>
        <begin position="446"/>
        <end position="469"/>
    </location>
</feature>
<sequence length="472" mass="51797">MTETAKETERSPAPEPAANDIYAEDGSLRQDFLTLVGAAIADRDILFLRQKVARLHESELGDLLEALLPDQRLALVHLLGDDFDLTALTEVDEAIRLEIVDQLPNARIAAAIGDLDSDDAVYILEDLDHEDREDILAQLPFTERVRLRRALDYPESSAGRRMQTEFVAVPPFWTVGQTIDYMREDEDLPERFTQIFVIDPTFKLLGSVDLDRILRTKRQVRIEDIMHETTHSIAASMDQEEAAQIFEQYDLLSAAVVDENGRLVGVLTIDDVVDVITEEADEDIRRLAGVGDEELSDSALSTVRSRVPWLLINLGTAFFSASIIGLFDESIEKMIALAVLMPIVASMGGNAATQTMTVTVRALATKDLDIYNASRIIRREAGVGLMNGSVFAVLLGAVAALWFQSLQLGGVIGAAMIVNMMAAALGGILVPLLLDKLRADPAIASSVFVTMITDCVGFFAFLGLATWWFGIS</sequence>
<dbReference type="PROSITE" id="PS51371">
    <property type="entry name" value="CBS"/>
    <property type="match status" value="2"/>
</dbReference>
<name>A0AAE3MZD1_9HYPH</name>
<dbReference type="Gene3D" id="1.10.357.20">
    <property type="entry name" value="SLC41 divalent cation transporters, integral membrane domain"/>
    <property type="match status" value="1"/>
</dbReference>
<evidence type="ECO:0000313" key="12">
    <source>
        <dbReference type="Proteomes" id="UP001208771"/>
    </source>
</evidence>
<dbReference type="AlphaFoldDB" id="A0AAE3MZD1"/>
<dbReference type="Gene3D" id="1.25.60.10">
    <property type="entry name" value="MgtE N-terminal domain-like"/>
    <property type="match status" value="1"/>
</dbReference>
<evidence type="ECO:0000256" key="6">
    <source>
        <dbReference type="ARBA" id="ARBA00022989"/>
    </source>
</evidence>
<proteinExistence type="inferred from homology"/>
<gene>
    <name evidence="11" type="primary">mgtE</name>
    <name evidence="11" type="ORF">NOF55_11595</name>
</gene>
<comment type="similarity">
    <text evidence="2 9">Belongs to the SLC41A transporter family.</text>
</comment>
<dbReference type="EMBL" id="JANFPI010000003">
    <property type="protein sequence ID" value="MCX8997744.1"/>
    <property type="molecule type" value="Genomic_DNA"/>
</dbReference>
<dbReference type="SMART" id="SM00116">
    <property type="entry name" value="CBS"/>
    <property type="match status" value="2"/>
</dbReference>
<dbReference type="GO" id="GO:0005886">
    <property type="term" value="C:plasma membrane"/>
    <property type="evidence" value="ECO:0007669"/>
    <property type="project" value="UniProtKB-SubCell"/>
</dbReference>
<evidence type="ECO:0000256" key="7">
    <source>
        <dbReference type="ARBA" id="ARBA00023136"/>
    </source>
</evidence>
<keyword evidence="9" id="KW-0479">Metal-binding</keyword>
<dbReference type="PANTHER" id="PTHR43773">
    <property type="entry name" value="MAGNESIUM TRANSPORTER MGTE"/>
    <property type="match status" value="1"/>
</dbReference>
<evidence type="ECO:0000256" key="4">
    <source>
        <dbReference type="ARBA" id="ARBA00022692"/>
    </source>
</evidence>
<feature type="domain" description="CBS" evidence="10">
    <location>
        <begin position="162"/>
        <end position="225"/>
    </location>
</feature>
<comment type="subunit">
    <text evidence="9">Homodimer.</text>
</comment>
<dbReference type="InterPro" id="IPR038076">
    <property type="entry name" value="MgtE_N_sf"/>
</dbReference>
<dbReference type="InterPro" id="IPR006667">
    <property type="entry name" value="SLC41_membr_dom"/>
</dbReference>
<dbReference type="SMART" id="SM00924">
    <property type="entry name" value="MgtE_N"/>
    <property type="match status" value="1"/>
</dbReference>
<keyword evidence="12" id="KW-1185">Reference proteome</keyword>
<keyword evidence="3 9" id="KW-0813">Transport</keyword>
<evidence type="ECO:0000256" key="9">
    <source>
        <dbReference type="RuleBase" id="RU362011"/>
    </source>
</evidence>
<keyword evidence="9" id="KW-1003">Cell membrane</keyword>
<comment type="caution">
    <text evidence="9">Lacks conserved residue(s) required for the propagation of feature annotation.</text>
</comment>
<evidence type="ECO:0000256" key="5">
    <source>
        <dbReference type="ARBA" id="ARBA00022842"/>
    </source>
</evidence>
<dbReference type="PANTHER" id="PTHR43773:SF1">
    <property type="entry name" value="MAGNESIUM TRANSPORTER MGTE"/>
    <property type="match status" value="1"/>
</dbReference>
<evidence type="ECO:0000259" key="10">
    <source>
        <dbReference type="PROSITE" id="PS51371"/>
    </source>
</evidence>
<dbReference type="GO" id="GO:0015095">
    <property type="term" value="F:magnesium ion transmembrane transporter activity"/>
    <property type="evidence" value="ECO:0007669"/>
    <property type="project" value="UniProtKB-UniRule"/>
</dbReference>
<dbReference type="CDD" id="cd04606">
    <property type="entry name" value="CBS_pair_Mg_transporter"/>
    <property type="match status" value="1"/>
</dbReference>
<feature type="transmembrane region" description="Helical" evidence="9">
    <location>
        <begin position="383"/>
        <end position="403"/>
    </location>
</feature>
<evidence type="ECO:0000256" key="3">
    <source>
        <dbReference type="ARBA" id="ARBA00022448"/>
    </source>
</evidence>
<dbReference type="InterPro" id="IPR036739">
    <property type="entry name" value="SLC41_membr_dom_sf"/>
</dbReference>
<keyword evidence="5 9" id="KW-0460">Magnesium</keyword>
<dbReference type="SUPFAM" id="SSF158791">
    <property type="entry name" value="MgtE N-terminal domain-like"/>
    <property type="match status" value="1"/>
</dbReference>
<dbReference type="NCBIfam" id="TIGR00400">
    <property type="entry name" value="mgtE"/>
    <property type="match status" value="1"/>
</dbReference>
<evidence type="ECO:0000256" key="1">
    <source>
        <dbReference type="ARBA" id="ARBA00004141"/>
    </source>
</evidence>
<dbReference type="Pfam" id="PF00571">
    <property type="entry name" value="CBS"/>
    <property type="match status" value="2"/>
</dbReference>
<evidence type="ECO:0000256" key="8">
    <source>
        <dbReference type="PROSITE-ProRule" id="PRU00703"/>
    </source>
</evidence>
<keyword evidence="8" id="KW-0129">CBS domain</keyword>
<comment type="subcellular location">
    <subcellularLocation>
        <location evidence="9">Cell membrane</location>
        <topology evidence="9">Multi-pass membrane protein</topology>
    </subcellularLocation>
    <subcellularLocation>
        <location evidence="1">Membrane</location>
        <topology evidence="1">Multi-pass membrane protein</topology>
    </subcellularLocation>
</comment>
<comment type="caution">
    <text evidence="11">The sequence shown here is derived from an EMBL/GenBank/DDBJ whole genome shotgun (WGS) entry which is preliminary data.</text>
</comment>
<evidence type="ECO:0000256" key="2">
    <source>
        <dbReference type="ARBA" id="ARBA00009749"/>
    </source>
</evidence>
<dbReference type="SUPFAM" id="SSF54631">
    <property type="entry name" value="CBS-domain pair"/>
    <property type="match status" value="1"/>
</dbReference>
<dbReference type="Gene3D" id="3.10.580.10">
    <property type="entry name" value="CBS-domain"/>
    <property type="match status" value="1"/>
</dbReference>
<dbReference type="Pfam" id="PF01769">
    <property type="entry name" value="MgtE"/>
    <property type="match status" value="1"/>
</dbReference>